<dbReference type="InterPro" id="IPR001005">
    <property type="entry name" value="SANT/Myb"/>
</dbReference>
<feature type="domain" description="Myb-like" evidence="7">
    <location>
        <begin position="6"/>
        <end position="58"/>
    </location>
</feature>
<organism evidence="9 10">
    <name type="scientific">Centaurea solstitialis</name>
    <name type="common">yellow star-thistle</name>
    <dbReference type="NCBI Taxonomy" id="347529"/>
    <lineage>
        <taxon>Eukaryota</taxon>
        <taxon>Viridiplantae</taxon>
        <taxon>Streptophyta</taxon>
        <taxon>Embryophyta</taxon>
        <taxon>Tracheophyta</taxon>
        <taxon>Spermatophyta</taxon>
        <taxon>Magnoliopsida</taxon>
        <taxon>eudicotyledons</taxon>
        <taxon>Gunneridae</taxon>
        <taxon>Pentapetalae</taxon>
        <taxon>asterids</taxon>
        <taxon>campanulids</taxon>
        <taxon>Asterales</taxon>
        <taxon>Asteraceae</taxon>
        <taxon>Carduoideae</taxon>
        <taxon>Cardueae</taxon>
        <taxon>Centaureinae</taxon>
        <taxon>Centaurea</taxon>
    </lineage>
</organism>
<name>A0AA38TD54_9ASTR</name>
<reference evidence="9" key="1">
    <citation type="submission" date="2023-03" db="EMBL/GenBank/DDBJ databases">
        <title>Chromosome-scale reference genome and RAD-based genetic map of yellow starthistle (Centaurea solstitialis) reveal putative structural variation and QTLs associated with invader traits.</title>
        <authorList>
            <person name="Reatini B."/>
            <person name="Cang F.A."/>
            <person name="Jiang Q."/>
            <person name="Mckibben M.T.W."/>
            <person name="Barker M.S."/>
            <person name="Rieseberg L.H."/>
            <person name="Dlugosch K.M."/>
        </authorList>
    </citation>
    <scope>NUCLEOTIDE SEQUENCE</scope>
    <source>
        <strain evidence="9">CAN-66</strain>
        <tissue evidence="9">Leaf</tissue>
    </source>
</reference>
<keyword evidence="3" id="KW-0805">Transcription regulation</keyword>
<comment type="caution">
    <text evidence="9">The sequence shown here is derived from an EMBL/GenBank/DDBJ whole genome shotgun (WGS) entry which is preliminary data.</text>
</comment>
<dbReference type="SMART" id="SM00717">
    <property type="entry name" value="SANT"/>
    <property type="match status" value="2"/>
</dbReference>
<keyword evidence="2" id="KW-0677">Repeat</keyword>
<evidence type="ECO:0000313" key="10">
    <source>
        <dbReference type="Proteomes" id="UP001172457"/>
    </source>
</evidence>
<evidence type="ECO:0000259" key="8">
    <source>
        <dbReference type="PROSITE" id="PS51294"/>
    </source>
</evidence>
<dbReference type="PROSITE" id="PS51294">
    <property type="entry name" value="HTH_MYB"/>
    <property type="match status" value="2"/>
</dbReference>
<dbReference type="GO" id="GO:0043565">
    <property type="term" value="F:sequence-specific DNA binding"/>
    <property type="evidence" value="ECO:0007669"/>
    <property type="project" value="InterPro"/>
</dbReference>
<evidence type="ECO:0000256" key="5">
    <source>
        <dbReference type="ARBA" id="ARBA00023163"/>
    </source>
</evidence>
<dbReference type="InterPro" id="IPR009057">
    <property type="entry name" value="Homeodomain-like_sf"/>
</dbReference>
<dbReference type="Proteomes" id="UP001172457">
    <property type="component" value="Chromosome 3"/>
</dbReference>
<keyword evidence="6" id="KW-0539">Nucleus</keyword>
<dbReference type="FunFam" id="1.10.10.60:FF:000001">
    <property type="entry name" value="MYB-related transcription factor"/>
    <property type="match status" value="1"/>
</dbReference>
<accession>A0AA38TD54</accession>
<protein>
    <submittedName>
        <fullName evidence="9">Uncharacterized protein</fullName>
    </submittedName>
</protein>
<dbReference type="Gene3D" id="1.10.10.60">
    <property type="entry name" value="Homeodomain-like"/>
    <property type="match status" value="2"/>
</dbReference>
<keyword evidence="5" id="KW-0804">Transcription</keyword>
<dbReference type="GO" id="GO:0005634">
    <property type="term" value="C:nucleus"/>
    <property type="evidence" value="ECO:0007669"/>
    <property type="project" value="UniProtKB-SubCell"/>
</dbReference>
<sequence length="243" mass="28412">MENHDVGNLRRGPWLDEEDERLTAIVKALGEKHWDALANESGLRRSGKSCRLRWMNYLRPNLKHGEITYEEEHIILNLHKQWGNKWSRIAKRLPGRTDNEIKNYWRSHLKKKIEAQQGLHSCSEAKQDFSTPECRGSSDEYIGGESKMNEKDGIFGTWSLETPGPSSNMSAFGCSSPYERHISDWMSSCCWQQQHDYNQQTDEIKQHEDCMGMYPCFCQLESEPEEDTMHNVWDLWSPIWETG</sequence>
<feature type="domain" description="HTH myb-type" evidence="8">
    <location>
        <begin position="59"/>
        <end position="113"/>
    </location>
</feature>
<dbReference type="CDD" id="cd00167">
    <property type="entry name" value="SANT"/>
    <property type="match status" value="2"/>
</dbReference>
<feature type="domain" description="Myb-like" evidence="7">
    <location>
        <begin position="59"/>
        <end position="109"/>
    </location>
</feature>
<gene>
    <name evidence="9" type="ORF">OSB04_009422</name>
</gene>
<evidence type="ECO:0000256" key="4">
    <source>
        <dbReference type="ARBA" id="ARBA00023125"/>
    </source>
</evidence>
<keyword evidence="4" id="KW-0238">DNA-binding</keyword>
<evidence type="ECO:0000256" key="1">
    <source>
        <dbReference type="ARBA" id="ARBA00004123"/>
    </source>
</evidence>
<dbReference type="PROSITE" id="PS50090">
    <property type="entry name" value="MYB_LIKE"/>
    <property type="match status" value="2"/>
</dbReference>
<dbReference type="PANTHER" id="PTHR45675:SF8">
    <property type="entry name" value="TRANSCRIPTION FACTOR MYB27"/>
    <property type="match status" value="1"/>
</dbReference>
<dbReference type="Pfam" id="PF00249">
    <property type="entry name" value="Myb_DNA-binding"/>
    <property type="match status" value="2"/>
</dbReference>
<dbReference type="EMBL" id="JARYMX010000003">
    <property type="protein sequence ID" value="KAJ9554808.1"/>
    <property type="molecule type" value="Genomic_DNA"/>
</dbReference>
<dbReference type="PANTHER" id="PTHR45675">
    <property type="entry name" value="MYB TRANSCRIPTION FACTOR-RELATED-RELATED"/>
    <property type="match status" value="1"/>
</dbReference>
<evidence type="ECO:0000313" key="9">
    <source>
        <dbReference type="EMBL" id="KAJ9554808.1"/>
    </source>
</evidence>
<comment type="subcellular location">
    <subcellularLocation>
        <location evidence="1">Nucleus</location>
    </subcellularLocation>
</comment>
<proteinExistence type="predicted"/>
<feature type="domain" description="HTH myb-type" evidence="8">
    <location>
        <begin position="8"/>
        <end position="58"/>
    </location>
</feature>
<evidence type="ECO:0000256" key="3">
    <source>
        <dbReference type="ARBA" id="ARBA00023015"/>
    </source>
</evidence>
<dbReference type="InterPro" id="IPR017930">
    <property type="entry name" value="Myb_dom"/>
</dbReference>
<evidence type="ECO:0000256" key="6">
    <source>
        <dbReference type="ARBA" id="ARBA00023242"/>
    </source>
</evidence>
<keyword evidence="10" id="KW-1185">Reference proteome</keyword>
<dbReference type="SUPFAM" id="SSF46689">
    <property type="entry name" value="Homeodomain-like"/>
    <property type="match status" value="1"/>
</dbReference>
<dbReference type="InterPro" id="IPR044676">
    <property type="entry name" value="EOBI/EOBII-like_plant"/>
</dbReference>
<evidence type="ECO:0000259" key="7">
    <source>
        <dbReference type="PROSITE" id="PS50090"/>
    </source>
</evidence>
<evidence type="ECO:0000256" key="2">
    <source>
        <dbReference type="ARBA" id="ARBA00022737"/>
    </source>
</evidence>
<dbReference type="AlphaFoldDB" id="A0AA38TD54"/>
<dbReference type="GO" id="GO:0003700">
    <property type="term" value="F:DNA-binding transcription factor activity"/>
    <property type="evidence" value="ECO:0007669"/>
    <property type="project" value="InterPro"/>
</dbReference>